<sequence>MRHDFTKIDLPKPICQNWFTKTDLSKQKRSLVAAFFIGQNHDFKSRYQFLRTLLFATNRYF</sequence>
<evidence type="ECO:0000313" key="1">
    <source>
        <dbReference type="EMBL" id="OOR93079.1"/>
    </source>
</evidence>
<evidence type="ECO:0000313" key="2">
    <source>
        <dbReference type="Proteomes" id="UP000190435"/>
    </source>
</evidence>
<reference evidence="1 2" key="1">
    <citation type="submission" date="2017-02" db="EMBL/GenBank/DDBJ databases">
        <title>Draft genome sequence of Moraxella caviae CCUG 355 type strain.</title>
        <authorList>
            <person name="Engstrom-Jakobsson H."/>
            <person name="Salva-Serra F."/>
            <person name="Thorell K."/>
            <person name="Gonzales-Siles L."/>
            <person name="Karlsson R."/>
            <person name="Boulund F."/>
            <person name="Engstrand L."/>
            <person name="Moore E."/>
        </authorList>
    </citation>
    <scope>NUCLEOTIDE SEQUENCE [LARGE SCALE GENOMIC DNA]</scope>
    <source>
        <strain evidence="1 2">CCUG 355</strain>
    </source>
</reference>
<dbReference type="AlphaFoldDB" id="A0A1T0ABQ5"/>
<gene>
    <name evidence="1" type="ORF">B0181_00945</name>
</gene>
<dbReference type="EMBL" id="MUXU01000006">
    <property type="protein sequence ID" value="OOR93079.1"/>
    <property type="molecule type" value="Genomic_DNA"/>
</dbReference>
<organism evidence="1 2">
    <name type="scientific">Moraxella caviae</name>
    <dbReference type="NCBI Taxonomy" id="34060"/>
    <lineage>
        <taxon>Bacteria</taxon>
        <taxon>Pseudomonadati</taxon>
        <taxon>Pseudomonadota</taxon>
        <taxon>Gammaproteobacteria</taxon>
        <taxon>Moraxellales</taxon>
        <taxon>Moraxellaceae</taxon>
        <taxon>Moraxella</taxon>
    </lineage>
</organism>
<dbReference type="Proteomes" id="UP000190435">
    <property type="component" value="Unassembled WGS sequence"/>
</dbReference>
<comment type="caution">
    <text evidence="1">The sequence shown here is derived from an EMBL/GenBank/DDBJ whole genome shotgun (WGS) entry which is preliminary data.</text>
</comment>
<dbReference type="STRING" id="34060.B0181_00945"/>
<keyword evidence="2" id="KW-1185">Reference proteome</keyword>
<proteinExistence type="predicted"/>
<accession>A0A1T0ABQ5</accession>
<name>A0A1T0ABQ5_9GAMM</name>
<protein>
    <submittedName>
        <fullName evidence="1">Uncharacterized protein</fullName>
    </submittedName>
</protein>